<feature type="domain" description="CBS" evidence="4">
    <location>
        <begin position="58"/>
        <end position="125"/>
    </location>
</feature>
<dbReference type="Proteomes" id="UP001415857">
    <property type="component" value="Unassembled WGS sequence"/>
</dbReference>
<evidence type="ECO:0000313" key="5">
    <source>
        <dbReference type="EMBL" id="KAK9286870.1"/>
    </source>
</evidence>
<gene>
    <name evidence="5" type="ORF">L1049_015276</name>
</gene>
<name>A0AAP0X6E4_LIQFO</name>
<dbReference type="InterPro" id="IPR046342">
    <property type="entry name" value="CBS_dom_sf"/>
</dbReference>
<dbReference type="PROSITE" id="PS51371">
    <property type="entry name" value="CBS"/>
    <property type="match status" value="3"/>
</dbReference>
<evidence type="ECO:0000256" key="2">
    <source>
        <dbReference type="ARBA" id="ARBA00023122"/>
    </source>
</evidence>
<dbReference type="InterPro" id="IPR050511">
    <property type="entry name" value="AMPK_gamma/SDS23_families"/>
</dbReference>
<keyword evidence="1" id="KW-0677">Repeat</keyword>
<dbReference type="PANTHER" id="PTHR13780">
    <property type="entry name" value="AMP-ACTIVATED PROTEIN KINASE, GAMMA REGULATORY SUBUNIT"/>
    <property type="match status" value="1"/>
</dbReference>
<evidence type="ECO:0000256" key="1">
    <source>
        <dbReference type="ARBA" id="ARBA00022737"/>
    </source>
</evidence>
<protein>
    <recommendedName>
        <fullName evidence="4">CBS domain-containing protein</fullName>
    </recommendedName>
</protein>
<dbReference type="EMBL" id="JBBPBK010000004">
    <property type="protein sequence ID" value="KAK9286870.1"/>
    <property type="molecule type" value="Genomic_DNA"/>
</dbReference>
<reference evidence="5 6" key="1">
    <citation type="journal article" date="2024" name="Plant J.">
        <title>Genome sequences and population genomics reveal climatic adaptation and genomic divergence between two closely related sweetgum species.</title>
        <authorList>
            <person name="Xu W.Q."/>
            <person name="Ren C.Q."/>
            <person name="Zhang X.Y."/>
            <person name="Comes H.P."/>
            <person name="Liu X.H."/>
            <person name="Li Y.G."/>
            <person name="Kettle C.J."/>
            <person name="Jalonen R."/>
            <person name="Gaisberger H."/>
            <person name="Ma Y.Z."/>
            <person name="Qiu Y.X."/>
        </authorList>
    </citation>
    <scope>NUCLEOTIDE SEQUENCE [LARGE SCALE GENOMIC DNA]</scope>
    <source>
        <strain evidence="5">Hangzhou</strain>
    </source>
</reference>
<dbReference type="AlphaFoldDB" id="A0AAP0X6E4"/>
<evidence type="ECO:0000313" key="6">
    <source>
        <dbReference type="Proteomes" id="UP001415857"/>
    </source>
</evidence>
<feature type="domain" description="CBS" evidence="4">
    <location>
        <begin position="165"/>
        <end position="222"/>
    </location>
</feature>
<accession>A0AAP0X6E4</accession>
<dbReference type="Pfam" id="PF00571">
    <property type="entry name" value="CBS"/>
    <property type="match status" value="1"/>
</dbReference>
<feature type="domain" description="CBS" evidence="4">
    <location>
        <begin position="341"/>
        <end position="401"/>
    </location>
</feature>
<dbReference type="InterPro" id="IPR000644">
    <property type="entry name" value="CBS_dom"/>
</dbReference>
<evidence type="ECO:0000259" key="4">
    <source>
        <dbReference type="PROSITE" id="PS51371"/>
    </source>
</evidence>
<keyword evidence="2 3" id="KW-0129">CBS domain</keyword>
<dbReference type="Gene3D" id="3.10.580.10">
    <property type="entry name" value="CBS-domain"/>
    <property type="match status" value="2"/>
</dbReference>
<dbReference type="PANTHER" id="PTHR13780:SF124">
    <property type="entry name" value="OS01G0633400 PROTEIN"/>
    <property type="match status" value="1"/>
</dbReference>
<sequence>MDLRQIEEVIKDTEGGMVEKKETLISNLTNDGKKGIDAGSALQLFLDHIPISSIPGIKNSPVVELNIGDSVRDAIQLLYEKNVYGAPIVDVVDSDGTARRFSDRYVGFIDIASMFLWALEECEKARMNNFKVVTDEISKTGFFYMLEQNPQIGQTKVGELAKSFLMDPFLPVHLDDTLFHVLLLFSKHRLQVVPVTEQPNSQVIGFITPNAVIQLLLQSSGLDWFDCIADKFLSEFQFEHEEHNVRVYGDQSIAEAIDIIWNDQIDAIAVVDRGTERAIGCVRSTDIHLLLDNDSLFHNRKNLNVEEFIHFDASKTDSDPTIKRDLGALLSAGVLRLRNSFIPRMVSPVTNKKTETLKEAMRKLAETKSNFSFLVDELQQVKGVVKLRDIIIQFAPPCIDSRIDGGGFFESALEQTGCHVENGTVICDH</sequence>
<comment type="caution">
    <text evidence="5">The sequence shown here is derived from an EMBL/GenBank/DDBJ whole genome shotgun (WGS) entry which is preliminary data.</text>
</comment>
<keyword evidence="6" id="KW-1185">Reference proteome</keyword>
<organism evidence="5 6">
    <name type="scientific">Liquidambar formosana</name>
    <name type="common">Formosan gum</name>
    <dbReference type="NCBI Taxonomy" id="63359"/>
    <lineage>
        <taxon>Eukaryota</taxon>
        <taxon>Viridiplantae</taxon>
        <taxon>Streptophyta</taxon>
        <taxon>Embryophyta</taxon>
        <taxon>Tracheophyta</taxon>
        <taxon>Spermatophyta</taxon>
        <taxon>Magnoliopsida</taxon>
        <taxon>eudicotyledons</taxon>
        <taxon>Gunneridae</taxon>
        <taxon>Pentapetalae</taxon>
        <taxon>Saxifragales</taxon>
        <taxon>Altingiaceae</taxon>
        <taxon>Liquidambar</taxon>
    </lineage>
</organism>
<dbReference type="SMART" id="SM00116">
    <property type="entry name" value="CBS"/>
    <property type="match status" value="4"/>
</dbReference>
<evidence type="ECO:0000256" key="3">
    <source>
        <dbReference type="PROSITE-ProRule" id="PRU00703"/>
    </source>
</evidence>
<proteinExistence type="predicted"/>
<dbReference type="SUPFAM" id="SSF54631">
    <property type="entry name" value="CBS-domain pair"/>
    <property type="match status" value="2"/>
</dbReference>